<proteinExistence type="inferred from homology"/>
<dbReference type="PANTHER" id="PTHR37813">
    <property type="entry name" value="FELS-2 PROPHAGE PROTEIN"/>
    <property type="match status" value="1"/>
</dbReference>
<evidence type="ECO:0000313" key="9">
    <source>
        <dbReference type="Proteomes" id="UP000007033"/>
    </source>
</evidence>
<dbReference type="PATRIC" id="fig|695560.3.peg.1150"/>
<name>E4SIX4_LACAR</name>
<dbReference type="Pfam" id="PF00877">
    <property type="entry name" value="NLPC_P60"/>
    <property type="match status" value="1"/>
</dbReference>
<gene>
    <name evidence="8" type="ordered locus">LA2_05820</name>
</gene>
<feature type="compositionally biased region" description="Basic and acidic residues" evidence="6">
    <location>
        <begin position="129"/>
        <end position="143"/>
    </location>
</feature>
<dbReference type="GO" id="GO:0008234">
    <property type="term" value="F:cysteine-type peptidase activity"/>
    <property type="evidence" value="ECO:0007669"/>
    <property type="project" value="UniProtKB-KW"/>
</dbReference>
<feature type="compositionally biased region" description="Polar residues" evidence="6">
    <location>
        <begin position="103"/>
        <end position="112"/>
    </location>
</feature>
<keyword evidence="2" id="KW-1188">Viral release from host cell</keyword>
<dbReference type="KEGG" id="lam:LA2_05820"/>
<evidence type="ECO:0000256" key="6">
    <source>
        <dbReference type="SAM" id="MobiDB-lite"/>
    </source>
</evidence>
<dbReference type="InterPro" id="IPR000064">
    <property type="entry name" value="NLP_P60_dom"/>
</dbReference>
<comment type="similarity">
    <text evidence="1">Belongs to the peptidase C40 family.</text>
</comment>
<feature type="region of interest" description="Disordered" evidence="6">
    <location>
        <begin position="95"/>
        <end position="150"/>
    </location>
</feature>
<evidence type="ECO:0000313" key="8">
    <source>
        <dbReference type="EMBL" id="ADQ59123.1"/>
    </source>
</evidence>
<accession>E4SIX4</accession>
<dbReference type="EMBL" id="CP002338">
    <property type="protein sequence ID" value="ADQ59123.1"/>
    <property type="molecule type" value="Genomic_DNA"/>
</dbReference>
<dbReference type="InterPro" id="IPR010090">
    <property type="entry name" value="Phage_tape_meas"/>
</dbReference>
<sequence>MAGRHVGIDIGVRVDNSVFDSVDRRIDKVKANAEQLNRVLSRTKMPDSAANGLDKLNRASGETKTQIDRLANSYKQVGTNNNLNRAQSDLSGIADKAKKATESTDQLKQSMNRAHESSKALGDMGSGFDRARGSSDRARESFDKTTGSSNKLKSGWDRLKGAGSALVQVGSSIATAMVPVAAAFMKANSEATKLADEYNVIKNLQETGGDSPRAARRNTREIQAENRRLSLRYGVDQNELARGSEQLLRRGYSGQQDLAAHKYFLQAARATNEDYNSIVNSAAPMLEQFGYKSRAGNSVRRMSKYTRDVLNKAAYVADLTSGDVGGESGFGESFKMMGSAAHSNGQTIDTMLGALGTLSNYGEEGSSAGTGMRQIITRLIKAPHSTAMLGALHDLGINPNSLYTRNGHLKQLGTIFEMLNRASRGKKSNRVSSDLQTLFGQTGFNDAQILMNHYGDMQHNVRESQNAARTGYISRLSRKNMSSLQNQLARTKQLATDMGMSFAKEVAPGISKALGYANKLLEAMRGMPKPVKTATAYITGILGALGASKLASGFLKANFGIGSGKGIGGLVGNAILGKKGEAGTARTGGLINALRGNTFGGALKLGRVAPGKLSGGALVGRRLLGGAVGVGTALDVGYQGFQAYKDRHNAAKRSVDIGGAVGTGAGAIVGGIFGGPIGAAIGSQLGKAAGKWGGSAVNNFTRGWQRNKPPKKFWSFENLGWSTKDTLSKIGKWGGQVGKSMGRALGNAKSFVKKNGKQLALTAIAPWAGIPALLYKNNPKFRKWANSVGKDIQNSFKGAVKWVKDLPGNIHKGWNRAVEVSHDFFKNLPKNLDKTKKNIDKWSTQTGKNISKAWQRGKKATVNFVKGIPGNLARANKSVQNWGSRTGRSIQRTWNKGVTGVKKFVGGIPGQLNRAHKSVSNWAGRTGNSIQSAWNKGKKGLGEFITSIPGQLGKAYKAVKEWAGNVGSTISKAWNNFWGKAGDIRKGITNNLKGFGNDLNRATGGSGKAFKYEKIKSHATGGLIGSAHRALVGEAGPELAYRAGSNARLLGANGPAITRVHPGEHILNARDTRKVMAGGLGRGLTLKGYASGNTKLGQTTKTVSKDYKKINSDATKSLKSLSKNNASSWSKIRRTSAKSVNAVQSHNNSTWRKITNQTAKYNSKTRSNATKEYTGMRKSVDKQMDNMHDGVISTANSTSKGFGKAMGKMRSYAKDAMGDTIDQLNRGIKGIDKVLSQFGGNGSVIKPVHFAQGSDANGRLMQNTLSVINDAKSGPRQEALVSPNDELYLPRGNDLHLMIPRGWGVLNGTQTQEVARRRGIQHFAKGSGVSHSQLRKIASHALADPAKSFADMFTKNIKESGPVLQKGTVDLGKNASTHFGNPWSTAMWTVINNAIGDSTGKGGTREQFLKYAESTFGGVPYQMGAASKRLSDCSGMVMQALRKFGIDIGRTTVAMQNSSGVKYLGKSLSNTIPGDLVIFGHGTGAAGHVGIIKDPKRGTMFNETPPKARVTRIADDKGMGYGYYRVKGLHNATQSHKTQKADKRLMALAKQELGHSAIKWIKDHLGDDFGSLGSFSIGGDLRDRARALAGGLKKLDPRATKNGIAAVLGNWNFESGGLNPGAVNSGGGASGLGQWLGGRLTNLKAYARRHGTSWKNAGTQLSFAVKGEGSDSAILRSVLEGHGSVASLANKFSAEWERGGYNAQHVQGAMQVRKALGFAKGGNHYGSGTYLVGEDGPELVSTDGKAHIDNHDQTKKKLGDLFDDLNVKKIKPIKVHRPNSPKPVINININGPISSTQDAHKVANIVRQEIAHVFENAGDEFGLDPTVY</sequence>
<keyword evidence="3" id="KW-0645">Protease</keyword>
<dbReference type="Gene3D" id="3.90.1720.10">
    <property type="entry name" value="endopeptidase domain like (from Nostoc punctiforme)"/>
    <property type="match status" value="1"/>
</dbReference>
<dbReference type="HOGENOM" id="CLU_002225_0_0_9"/>
<feature type="domain" description="NlpC/P60" evidence="7">
    <location>
        <begin position="1402"/>
        <end position="1533"/>
    </location>
</feature>
<dbReference type="SUPFAM" id="SSF54001">
    <property type="entry name" value="Cysteine proteinases"/>
    <property type="match status" value="1"/>
</dbReference>
<evidence type="ECO:0000259" key="7">
    <source>
        <dbReference type="PROSITE" id="PS51935"/>
    </source>
</evidence>
<dbReference type="InterPro" id="IPR038765">
    <property type="entry name" value="Papain-like_cys_pep_sf"/>
</dbReference>
<dbReference type="Proteomes" id="UP000007033">
    <property type="component" value="Chromosome"/>
</dbReference>
<dbReference type="InterPro" id="IPR041219">
    <property type="entry name" value="Phage_lysozyme2"/>
</dbReference>
<dbReference type="Pfam" id="PF10145">
    <property type="entry name" value="PhageMin_Tail"/>
    <property type="match status" value="1"/>
</dbReference>
<evidence type="ECO:0000256" key="4">
    <source>
        <dbReference type="ARBA" id="ARBA00022801"/>
    </source>
</evidence>
<reference evidence="8 9" key="1">
    <citation type="journal article" date="2011" name="J. Bacteriol.">
        <title>Genome sequence of Lactobacillus amylovorus GRL1112.</title>
        <authorList>
            <person name="Kant R."/>
            <person name="Paulin L."/>
            <person name="Alatalo E."/>
            <person name="de Vos W.M."/>
            <person name="Palva A."/>
        </authorList>
    </citation>
    <scope>NUCLEOTIDE SEQUENCE [LARGE SCALE GENOMIC DNA]</scope>
    <source>
        <strain evidence="8 9">GRL 1112</strain>
    </source>
</reference>
<keyword evidence="5" id="KW-0788">Thiol protease</keyword>
<dbReference type="NCBIfam" id="TIGR01760">
    <property type="entry name" value="tape_meas_TP901"/>
    <property type="match status" value="1"/>
</dbReference>
<dbReference type="PANTHER" id="PTHR37813:SF1">
    <property type="entry name" value="FELS-2 PROPHAGE PROTEIN"/>
    <property type="match status" value="1"/>
</dbReference>
<dbReference type="RefSeq" id="WP_013437918.1">
    <property type="nucleotide sequence ID" value="NC_014724.1"/>
</dbReference>
<dbReference type="Gene3D" id="1.10.530.10">
    <property type="match status" value="1"/>
</dbReference>
<dbReference type="PROSITE" id="PS51935">
    <property type="entry name" value="NLPC_P60"/>
    <property type="match status" value="1"/>
</dbReference>
<dbReference type="Pfam" id="PF18013">
    <property type="entry name" value="Phage_lysozyme2"/>
    <property type="match status" value="1"/>
</dbReference>
<keyword evidence="4" id="KW-0378">Hydrolase</keyword>
<dbReference type="Gene3D" id="1.20.120.20">
    <property type="entry name" value="Apolipoprotein"/>
    <property type="match status" value="1"/>
</dbReference>
<evidence type="ECO:0000256" key="3">
    <source>
        <dbReference type="ARBA" id="ARBA00022670"/>
    </source>
</evidence>
<dbReference type="GO" id="GO:0006508">
    <property type="term" value="P:proteolysis"/>
    <property type="evidence" value="ECO:0007669"/>
    <property type="project" value="UniProtKB-KW"/>
</dbReference>
<protein>
    <submittedName>
        <fullName evidence="8">SLT domain-containing protein</fullName>
    </submittedName>
</protein>
<evidence type="ECO:0000256" key="2">
    <source>
        <dbReference type="ARBA" id="ARBA00022612"/>
    </source>
</evidence>
<evidence type="ECO:0000256" key="5">
    <source>
        <dbReference type="ARBA" id="ARBA00022807"/>
    </source>
</evidence>
<evidence type="ECO:0000256" key="1">
    <source>
        <dbReference type="ARBA" id="ARBA00007074"/>
    </source>
</evidence>
<organism evidence="8 9">
    <name type="scientific">Lactobacillus amylovorus (strain GRL 1112)</name>
    <dbReference type="NCBI Taxonomy" id="695560"/>
    <lineage>
        <taxon>Bacteria</taxon>
        <taxon>Bacillati</taxon>
        <taxon>Bacillota</taxon>
        <taxon>Bacilli</taxon>
        <taxon>Lactobacillales</taxon>
        <taxon>Lactobacillaceae</taxon>
        <taxon>Lactobacillus</taxon>
    </lineage>
</organism>